<dbReference type="PANTHER" id="PTHR48111">
    <property type="entry name" value="REGULATOR OF RPOS"/>
    <property type="match status" value="1"/>
</dbReference>
<keyword evidence="3" id="KW-0805">Transcription regulation</keyword>
<evidence type="ECO:0000256" key="1">
    <source>
        <dbReference type="ARBA" id="ARBA00022553"/>
    </source>
</evidence>
<evidence type="ECO:0000256" key="3">
    <source>
        <dbReference type="ARBA" id="ARBA00023015"/>
    </source>
</evidence>
<dbReference type="Pfam" id="PF00196">
    <property type="entry name" value="GerE"/>
    <property type="match status" value="1"/>
</dbReference>
<dbReference type="CDD" id="cd06170">
    <property type="entry name" value="LuxR_C_like"/>
    <property type="match status" value="1"/>
</dbReference>
<gene>
    <name evidence="9" type="ORF">F0357_02680</name>
</gene>
<dbReference type="SUPFAM" id="SSF46894">
    <property type="entry name" value="C-terminal effector domain of the bipartite response regulators"/>
    <property type="match status" value="1"/>
</dbReference>
<dbReference type="Proteomes" id="UP000332515">
    <property type="component" value="Unassembled WGS sequence"/>
</dbReference>
<sequence length="307" mass="32921">MTEPTKARDIILVVDDSPETLSLLTDALDRSGAMVLVATSGPQALALVERITPDIVLMDAVMPAMDGFETCRRLKGNNALSHVPVIFMTGLTETEHIVQGLAAGGVDYVTKPIVIDELLARIRVHLANARTAQSARVALDATGRYLLATDSDGIIRWSTPQALRLLATALPSRDGRLALPEAVRDQLRAGGLKSGPGVPPIALEGGQNLQLSFLGGSGTDEYLFRLTSEEPGQSAVVLREKFAVTAREADVLLWIARGKSNRDIGEILGLSHRTVNKHLEQIYAKLGVENRASAAVLALQALEDRAR</sequence>
<dbReference type="InterPro" id="IPR011006">
    <property type="entry name" value="CheY-like_superfamily"/>
</dbReference>
<keyword evidence="4" id="KW-0238">DNA-binding</keyword>
<evidence type="ECO:0000313" key="10">
    <source>
        <dbReference type="Proteomes" id="UP000332515"/>
    </source>
</evidence>
<feature type="modified residue" description="4-aspartylphosphate" evidence="6">
    <location>
        <position position="59"/>
    </location>
</feature>
<dbReference type="EMBL" id="VWNA01000001">
    <property type="protein sequence ID" value="MQT11596.1"/>
    <property type="molecule type" value="Genomic_DNA"/>
</dbReference>
<evidence type="ECO:0000256" key="6">
    <source>
        <dbReference type="PROSITE-ProRule" id="PRU00169"/>
    </source>
</evidence>
<dbReference type="Gene3D" id="1.10.10.10">
    <property type="entry name" value="Winged helix-like DNA-binding domain superfamily/Winged helix DNA-binding domain"/>
    <property type="match status" value="1"/>
</dbReference>
<dbReference type="InterPro" id="IPR001789">
    <property type="entry name" value="Sig_transdc_resp-reg_receiver"/>
</dbReference>
<dbReference type="Pfam" id="PF00072">
    <property type="entry name" value="Response_reg"/>
    <property type="match status" value="1"/>
</dbReference>
<evidence type="ECO:0000313" key="9">
    <source>
        <dbReference type="EMBL" id="MQT11596.1"/>
    </source>
</evidence>
<keyword evidence="5" id="KW-0804">Transcription</keyword>
<feature type="domain" description="Response regulatory" evidence="8">
    <location>
        <begin position="10"/>
        <end position="126"/>
    </location>
</feature>
<dbReference type="CDD" id="cd19920">
    <property type="entry name" value="REC_PA4781-like"/>
    <property type="match status" value="1"/>
</dbReference>
<dbReference type="InterPro" id="IPR016032">
    <property type="entry name" value="Sig_transdc_resp-reg_C-effctor"/>
</dbReference>
<dbReference type="Gene3D" id="3.40.50.2300">
    <property type="match status" value="1"/>
</dbReference>
<dbReference type="GO" id="GO:0006355">
    <property type="term" value="P:regulation of DNA-templated transcription"/>
    <property type="evidence" value="ECO:0007669"/>
    <property type="project" value="InterPro"/>
</dbReference>
<dbReference type="GO" id="GO:0000156">
    <property type="term" value="F:phosphorelay response regulator activity"/>
    <property type="evidence" value="ECO:0007669"/>
    <property type="project" value="TreeGrafter"/>
</dbReference>
<keyword evidence="1 6" id="KW-0597">Phosphoprotein</keyword>
<evidence type="ECO:0000259" key="7">
    <source>
        <dbReference type="PROSITE" id="PS50043"/>
    </source>
</evidence>
<proteinExistence type="predicted"/>
<dbReference type="PROSITE" id="PS50043">
    <property type="entry name" value="HTH_LUXR_2"/>
    <property type="match status" value="1"/>
</dbReference>
<dbReference type="GO" id="GO:0005829">
    <property type="term" value="C:cytosol"/>
    <property type="evidence" value="ECO:0007669"/>
    <property type="project" value="TreeGrafter"/>
</dbReference>
<name>A0A6A7XZ67_9HYPH</name>
<dbReference type="SMART" id="SM00448">
    <property type="entry name" value="REC"/>
    <property type="match status" value="1"/>
</dbReference>
<evidence type="ECO:0000259" key="8">
    <source>
        <dbReference type="PROSITE" id="PS50110"/>
    </source>
</evidence>
<feature type="domain" description="HTH luxR-type" evidence="7">
    <location>
        <begin position="237"/>
        <end position="302"/>
    </location>
</feature>
<accession>A0A6A7XZ67</accession>
<evidence type="ECO:0000256" key="5">
    <source>
        <dbReference type="ARBA" id="ARBA00023163"/>
    </source>
</evidence>
<dbReference type="PANTHER" id="PTHR48111:SF1">
    <property type="entry name" value="TWO-COMPONENT RESPONSE REGULATOR ORR33"/>
    <property type="match status" value="1"/>
</dbReference>
<dbReference type="PRINTS" id="PR00038">
    <property type="entry name" value="HTHLUXR"/>
</dbReference>
<dbReference type="RefSeq" id="WP_153478450.1">
    <property type="nucleotide sequence ID" value="NZ_VWNA01000001.1"/>
</dbReference>
<keyword evidence="10" id="KW-1185">Reference proteome</keyword>
<dbReference type="AlphaFoldDB" id="A0A6A7XZ67"/>
<dbReference type="GO" id="GO:0000976">
    <property type="term" value="F:transcription cis-regulatory region binding"/>
    <property type="evidence" value="ECO:0007669"/>
    <property type="project" value="TreeGrafter"/>
</dbReference>
<dbReference type="PROSITE" id="PS50110">
    <property type="entry name" value="RESPONSE_REGULATORY"/>
    <property type="match status" value="1"/>
</dbReference>
<dbReference type="InterPro" id="IPR039420">
    <property type="entry name" value="WalR-like"/>
</dbReference>
<keyword evidence="2" id="KW-0902">Two-component regulatory system</keyword>
<comment type="caution">
    <text evidence="9">The sequence shown here is derived from an EMBL/GenBank/DDBJ whole genome shotgun (WGS) entry which is preliminary data.</text>
</comment>
<dbReference type="InterPro" id="IPR000792">
    <property type="entry name" value="Tscrpt_reg_LuxR_C"/>
</dbReference>
<dbReference type="InterPro" id="IPR036388">
    <property type="entry name" value="WH-like_DNA-bd_sf"/>
</dbReference>
<reference evidence="9 10" key="1">
    <citation type="submission" date="2019-09" db="EMBL/GenBank/DDBJ databases">
        <title>Segnochrobactrum spirostomi gen. nov., sp. nov., isolated from the ciliate Spirostomum cf. yagiui and description of a novel family, Segnochrobactraceae fam. nov. within the order Rhizobiales of the class Alphaproteobacteria.</title>
        <authorList>
            <person name="Akter S."/>
            <person name="Shazib S.U.A."/>
            <person name="Shin M.K."/>
        </authorList>
    </citation>
    <scope>NUCLEOTIDE SEQUENCE [LARGE SCALE GENOMIC DNA]</scope>
    <source>
        <strain evidence="9 10">Sp-1</strain>
    </source>
</reference>
<evidence type="ECO:0000256" key="2">
    <source>
        <dbReference type="ARBA" id="ARBA00023012"/>
    </source>
</evidence>
<evidence type="ECO:0000256" key="4">
    <source>
        <dbReference type="ARBA" id="ARBA00023125"/>
    </source>
</evidence>
<dbReference type="SMART" id="SM00421">
    <property type="entry name" value="HTH_LUXR"/>
    <property type="match status" value="1"/>
</dbReference>
<dbReference type="SUPFAM" id="SSF52172">
    <property type="entry name" value="CheY-like"/>
    <property type="match status" value="1"/>
</dbReference>
<protein>
    <submittedName>
        <fullName evidence="9">Response regulator transcription factor</fullName>
    </submittedName>
</protein>
<dbReference type="GO" id="GO:0032993">
    <property type="term" value="C:protein-DNA complex"/>
    <property type="evidence" value="ECO:0007669"/>
    <property type="project" value="TreeGrafter"/>
</dbReference>
<organism evidence="9 10">
    <name type="scientific">Segnochrobactrum spirostomi</name>
    <dbReference type="NCBI Taxonomy" id="2608987"/>
    <lineage>
        <taxon>Bacteria</taxon>
        <taxon>Pseudomonadati</taxon>
        <taxon>Pseudomonadota</taxon>
        <taxon>Alphaproteobacteria</taxon>
        <taxon>Hyphomicrobiales</taxon>
        <taxon>Segnochrobactraceae</taxon>
        <taxon>Segnochrobactrum</taxon>
    </lineage>
</organism>